<reference evidence="1" key="1">
    <citation type="submission" date="2020-05" db="EMBL/GenBank/DDBJ databases">
        <title>Large-scale comparative analyses of tick genomes elucidate their genetic diversity and vector capacities.</title>
        <authorList>
            <person name="Jia N."/>
            <person name="Wang J."/>
            <person name="Shi W."/>
            <person name="Du L."/>
            <person name="Sun Y."/>
            <person name="Zhan W."/>
            <person name="Jiang J."/>
            <person name="Wang Q."/>
            <person name="Zhang B."/>
            <person name="Ji P."/>
            <person name="Sakyi L.B."/>
            <person name="Cui X."/>
            <person name="Yuan T."/>
            <person name="Jiang B."/>
            <person name="Yang W."/>
            <person name="Lam T.T.-Y."/>
            <person name="Chang Q."/>
            <person name="Ding S."/>
            <person name="Wang X."/>
            <person name="Zhu J."/>
            <person name="Ruan X."/>
            <person name="Zhao L."/>
            <person name="Wei J."/>
            <person name="Que T."/>
            <person name="Du C."/>
            <person name="Cheng J."/>
            <person name="Dai P."/>
            <person name="Han X."/>
            <person name="Huang E."/>
            <person name="Gao Y."/>
            <person name="Liu J."/>
            <person name="Shao H."/>
            <person name="Ye R."/>
            <person name="Li L."/>
            <person name="Wei W."/>
            <person name="Wang X."/>
            <person name="Wang C."/>
            <person name="Yang T."/>
            <person name="Huo Q."/>
            <person name="Li W."/>
            <person name="Guo W."/>
            <person name="Chen H."/>
            <person name="Zhou L."/>
            <person name="Ni X."/>
            <person name="Tian J."/>
            <person name="Zhou Y."/>
            <person name="Sheng Y."/>
            <person name="Liu T."/>
            <person name="Pan Y."/>
            <person name="Xia L."/>
            <person name="Li J."/>
            <person name="Zhao F."/>
            <person name="Cao W."/>
        </authorList>
    </citation>
    <scope>NUCLEOTIDE SEQUENCE</scope>
    <source>
        <strain evidence="1">Hyas-2018</strain>
    </source>
</reference>
<gene>
    <name evidence="1" type="ORF">HPB50_006143</name>
</gene>
<dbReference type="EMBL" id="CM023481">
    <property type="protein sequence ID" value="KAH6944900.1"/>
    <property type="molecule type" value="Genomic_DNA"/>
</dbReference>
<evidence type="ECO:0000313" key="1">
    <source>
        <dbReference type="EMBL" id="KAH6944900.1"/>
    </source>
</evidence>
<keyword evidence="2" id="KW-1185">Reference proteome</keyword>
<proteinExistence type="predicted"/>
<evidence type="ECO:0000313" key="2">
    <source>
        <dbReference type="Proteomes" id="UP000821845"/>
    </source>
</evidence>
<name>A0ACB7TD18_HYAAI</name>
<dbReference type="Proteomes" id="UP000821845">
    <property type="component" value="Chromosome 1"/>
</dbReference>
<comment type="caution">
    <text evidence="1">The sequence shown here is derived from an EMBL/GenBank/DDBJ whole genome shotgun (WGS) entry which is preliminary data.</text>
</comment>
<organism evidence="1 2">
    <name type="scientific">Hyalomma asiaticum</name>
    <name type="common">Tick</name>
    <dbReference type="NCBI Taxonomy" id="266040"/>
    <lineage>
        <taxon>Eukaryota</taxon>
        <taxon>Metazoa</taxon>
        <taxon>Ecdysozoa</taxon>
        <taxon>Arthropoda</taxon>
        <taxon>Chelicerata</taxon>
        <taxon>Arachnida</taxon>
        <taxon>Acari</taxon>
        <taxon>Parasitiformes</taxon>
        <taxon>Ixodida</taxon>
        <taxon>Ixodoidea</taxon>
        <taxon>Ixodidae</taxon>
        <taxon>Hyalomminae</taxon>
        <taxon>Hyalomma</taxon>
    </lineage>
</organism>
<sequence length="120" mass="13333">MAQNRPLEMVEPPGRGPPHPGDSPRSDGLVFSEEGDKRSSGSSSSTLRGNCILSRQLFHLVLVCRLQPMLRLLRAGNPFKNLRCRDNRFGSRLQTWPTPGTGHQWLSHLHPGKIIPISCS</sequence>
<protein>
    <submittedName>
        <fullName evidence="1">Uncharacterized protein</fullName>
    </submittedName>
</protein>
<accession>A0ACB7TD18</accession>